<keyword evidence="1" id="KW-0472">Membrane</keyword>
<keyword evidence="1" id="KW-1133">Transmembrane helix</keyword>
<dbReference type="AlphaFoldDB" id="A0A4R8GR63"/>
<comment type="caution">
    <text evidence="2">The sequence shown here is derived from an EMBL/GenBank/DDBJ whole genome shotgun (WGS) entry which is preliminary data.</text>
</comment>
<accession>A0A4R8GR63</accession>
<dbReference type="Proteomes" id="UP000295832">
    <property type="component" value="Unassembled WGS sequence"/>
</dbReference>
<dbReference type="STRING" id="926561.GCA_000379025_03204"/>
<dbReference type="EMBL" id="SOEG01000030">
    <property type="protein sequence ID" value="TDX48288.1"/>
    <property type="molecule type" value="Genomic_DNA"/>
</dbReference>
<sequence length="67" mass="7840">MKASGMDKAILVWSVLLSVKYFIEPYLNGAYSLFELAYLIPNLRDSFFMFLLLFTITRFIIYVLGFD</sequence>
<evidence type="ECO:0000256" key="1">
    <source>
        <dbReference type="SAM" id="Phobius"/>
    </source>
</evidence>
<evidence type="ECO:0000313" key="3">
    <source>
        <dbReference type="Proteomes" id="UP000295832"/>
    </source>
</evidence>
<protein>
    <submittedName>
        <fullName evidence="2">Uncharacterized protein</fullName>
    </submittedName>
</protein>
<keyword evidence="3" id="KW-1185">Reference proteome</keyword>
<name>A0A4R8GR63_9FIRM</name>
<organism evidence="2 3">
    <name type="scientific">Orenia marismortui</name>
    <dbReference type="NCBI Taxonomy" id="46469"/>
    <lineage>
        <taxon>Bacteria</taxon>
        <taxon>Bacillati</taxon>
        <taxon>Bacillota</taxon>
        <taxon>Clostridia</taxon>
        <taxon>Halanaerobiales</taxon>
        <taxon>Halobacteroidaceae</taxon>
        <taxon>Orenia</taxon>
    </lineage>
</organism>
<feature type="transmembrane region" description="Helical" evidence="1">
    <location>
        <begin position="46"/>
        <end position="66"/>
    </location>
</feature>
<proteinExistence type="predicted"/>
<gene>
    <name evidence="2" type="ORF">C7959_13015</name>
</gene>
<evidence type="ECO:0000313" key="2">
    <source>
        <dbReference type="EMBL" id="TDX48288.1"/>
    </source>
</evidence>
<keyword evidence="1" id="KW-0812">Transmembrane</keyword>
<reference evidence="2 3" key="1">
    <citation type="submission" date="2019-03" db="EMBL/GenBank/DDBJ databases">
        <title>Subsurface microbial communities from deep shales in Ohio and West Virginia, USA.</title>
        <authorList>
            <person name="Wrighton K."/>
        </authorList>
    </citation>
    <scope>NUCLEOTIDE SEQUENCE [LARGE SCALE GENOMIC DNA]</scope>
    <source>
        <strain evidence="2 3">MSL 6dP</strain>
    </source>
</reference>